<feature type="compositionally biased region" description="Basic and acidic residues" evidence="1">
    <location>
        <begin position="1"/>
        <end position="11"/>
    </location>
</feature>
<reference evidence="4" key="1">
    <citation type="submission" date="2016-11" db="UniProtKB">
        <authorList>
            <consortium name="WormBaseParasite"/>
        </authorList>
    </citation>
    <scope>IDENTIFICATION</scope>
</reference>
<feature type="transmembrane region" description="Helical" evidence="2">
    <location>
        <begin position="61"/>
        <end position="81"/>
    </location>
</feature>
<dbReference type="WBParaSite" id="Csp11.Scaffold630.g21306.t1">
    <property type="protein sequence ID" value="Csp11.Scaffold630.g21306.t1"/>
    <property type="gene ID" value="Csp11.Scaffold630.g21306"/>
</dbReference>
<evidence type="ECO:0000313" key="4">
    <source>
        <dbReference type="WBParaSite" id="Csp11.Scaffold630.g21306.t1"/>
    </source>
</evidence>
<keyword evidence="2" id="KW-0812">Transmembrane</keyword>
<keyword evidence="2" id="KW-0472">Membrane</keyword>
<keyword evidence="3" id="KW-1185">Reference proteome</keyword>
<feature type="region of interest" description="Disordered" evidence="1">
    <location>
        <begin position="1"/>
        <end position="23"/>
    </location>
</feature>
<name>A0A1I7V0Y1_9PELO</name>
<evidence type="ECO:0000256" key="2">
    <source>
        <dbReference type="SAM" id="Phobius"/>
    </source>
</evidence>
<evidence type="ECO:0000313" key="3">
    <source>
        <dbReference type="Proteomes" id="UP000095282"/>
    </source>
</evidence>
<proteinExistence type="predicted"/>
<protein>
    <submittedName>
        <fullName evidence="4">Glycerophosphocholine acyltransferase 1</fullName>
    </submittedName>
</protein>
<dbReference type="Proteomes" id="UP000095282">
    <property type="component" value="Unplaced"/>
</dbReference>
<dbReference type="AlphaFoldDB" id="A0A1I7V0Y1"/>
<organism evidence="3 4">
    <name type="scientific">Caenorhabditis tropicalis</name>
    <dbReference type="NCBI Taxonomy" id="1561998"/>
    <lineage>
        <taxon>Eukaryota</taxon>
        <taxon>Metazoa</taxon>
        <taxon>Ecdysozoa</taxon>
        <taxon>Nematoda</taxon>
        <taxon>Chromadorea</taxon>
        <taxon>Rhabditida</taxon>
        <taxon>Rhabditina</taxon>
        <taxon>Rhabditomorpha</taxon>
        <taxon>Rhabditoidea</taxon>
        <taxon>Rhabditidae</taxon>
        <taxon>Peloderinae</taxon>
        <taxon>Caenorhabditis</taxon>
    </lineage>
</organism>
<feature type="transmembrane region" description="Helical" evidence="2">
    <location>
        <begin position="96"/>
        <end position="116"/>
    </location>
</feature>
<evidence type="ECO:0000256" key="1">
    <source>
        <dbReference type="SAM" id="MobiDB-lite"/>
    </source>
</evidence>
<keyword evidence="2" id="KW-1133">Transmembrane helix</keyword>
<accession>A0A1I7V0Y1</accession>
<sequence>MNRADGAEQSKEALQADYKPPDKNKQLDEVLTQTPYRKYLYKKFDGSKEIMAIAYKAKAMVIMRFVYIGCFVHMLCAYPVYDRVEIHSSREIFSFSWYYVLLVLIAQASMTFFKWYDATVGLFLRFEEGLMWNSILCH</sequence>